<dbReference type="GO" id="GO:0006302">
    <property type="term" value="P:double-strand break repair"/>
    <property type="evidence" value="ECO:0007669"/>
    <property type="project" value="TreeGrafter"/>
</dbReference>
<reference evidence="3 4" key="1">
    <citation type="submission" date="2016-03" db="EMBL/GenBank/DDBJ databases">
        <title>The draft genome sequence of Fonsecaea nubica causative agent of cutaneous subcutaneous infection in human host.</title>
        <authorList>
            <person name="Costa F."/>
            <person name="Sybren D.H."/>
            <person name="Raittz R.T."/>
            <person name="Weiss V.A."/>
            <person name="Leao A.C."/>
            <person name="Gomes R."/>
            <person name="De Souza E.M."/>
            <person name="Pedrosa F.O."/>
            <person name="Steffens M.B."/>
            <person name="Bombassaro A."/>
            <person name="Tadra-Sfeir M.Z."/>
            <person name="Moreno L.F."/>
            <person name="Najafzadeh M.J."/>
            <person name="Felipe M.S."/>
            <person name="Teixeira M."/>
            <person name="Sun J."/>
            <person name="Xi L."/>
            <person name="Castro M.A."/>
            <person name="Vicente V.A."/>
        </authorList>
    </citation>
    <scope>NUCLEOTIDE SEQUENCE [LARGE SCALE GENOMIC DNA]</scope>
    <source>
        <strain evidence="3 4">CBS 269.64</strain>
    </source>
</reference>
<accession>A0A178CN19</accession>
<dbReference type="EMBL" id="LVCJ01000072">
    <property type="protein sequence ID" value="OAL30513.1"/>
    <property type="molecule type" value="Genomic_DNA"/>
</dbReference>
<dbReference type="PANTHER" id="PTHR28535:SF1">
    <property type="entry name" value="PROTEIN ZGRF1"/>
    <property type="match status" value="1"/>
</dbReference>
<evidence type="ECO:0000313" key="4">
    <source>
        <dbReference type="Proteomes" id="UP000185904"/>
    </source>
</evidence>
<dbReference type="InterPro" id="IPR018838">
    <property type="entry name" value="ZGRF1-like_N"/>
</dbReference>
<gene>
    <name evidence="3" type="ORF">AYO20_08732</name>
</gene>
<keyword evidence="4" id="KW-1185">Reference proteome</keyword>
<proteinExistence type="predicted"/>
<comment type="caution">
    <text evidence="3">The sequence shown here is derived from an EMBL/GenBank/DDBJ whole genome shotgun (WGS) entry which is preliminary data.</text>
</comment>
<feature type="region of interest" description="Disordered" evidence="1">
    <location>
        <begin position="264"/>
        <end position="317"/>
    </location>
</feature>
<name>A0A178CN19_9EURO</name>
<dbReference type="GO" id="GO:0005634">
    <property type="term" value="C:nucleus"/>
    <property type="evidence" value="ECO:0007669"/>
    <property type="project" value="TreeGrafter"/>
</dbReference>
<feature type="compositionally biased region" description="Basic and acidic residues" evidence="1">
    <location>
        <begin position="186"/>
        <end position="200"/>
    </location>
</feature>
<evidence type="ECO:0000313" key="3">
    <source>
        <dbReference type="EMBL" id="OAL30513.1"/>
    </source>
</evidence>
<feature type="compositionally biased region" description="Basic and acidic residues" evidence="1">
    <location>
        <begin position="282"/>
        <end position="304"/>
    </location>
</feature>
<dbReference type="RefSeq" id="XP_022497024.1">
    <property type="nucleotide sequence ID" value="XM_022647008.1"/>
</dbReference>
<feature type="domain" description="5'-3' DNA helicase ZGRF1-like N-terminal" evidence="2">
    <location>
        <begin position="27"/>
        <end position="107"/>
    </location>
</feature>
<dbReference type="Pfam" id="PF10382">
    <property type="entry name" value="ZGRF1-like_N"/>
    <property type="match status" value="1"/>
</dbReference>
<protein>
    <recommendedName>
        <fullName evidence="2">5'-3' DNA helicase ZGRF1-like N-terminal domain-containing protein</fullName>
    </recommendedName>
</protein>
<dbReference type="GeneID" id="34592135"/>
<sequence>MSSLTSTHGGSASARLTVAPTQNTAPVHEFRCLYTRDLHKKAKKWHDGSLRFHTFNRRVMVYDDAKNYIGDLHYRQEEEFTEGVEIQLDRGVMVEVGERLGETQTDLAPILERARPEKPTPLPRQTTASATRPLPTGPSQRPKSLLEVLGPSQGRPGRARLPAHSPYEQRQSANRVGLVGSPQKKQRLDSDKENQLDHVHQPVRTARPRLPQPMRPSKTVPQIPGPPIQCEDLIDLSPEEEPMRQVTKPTRLRTRVVVNEPPEDQWLAPEIPHAKPSLRPQLDARKEKVSKERRQKSKAPEKPKTRTNGDSSTTFRPPVARTSRLLIGQPKPRPKLTCVLPFTKATKVASRLQTFESSCPRSAQERLPDEEIVSLLSMDMLDANVNDYGQRDQVSLSVASSVHGLVQEDNLHSSPLFIPEESPERNSPSPRPLPTQEEFPFPGSDISTLSQSPPQPGVPSTGAAEAVTIPEPQLDMDARSLVNNESPRPRSPFQVSTRIPNPFDSFTGRSNSSDIRQFRRVFSENDAVEDDTSTVMPEPVVPETRSPLGSLSNPAARESPPKSKSPSKIQRCASDTNALDTDSHDRRGSTEEGVQAPTGPWTEDEAFLLFDWWPADVRKPVYWRDQMEQALPRMMAPAAPDVRPGITTARQYLFLRNDVNVL</sequence>
<dbReference type="InterPro" id="IPR052800">
    <property type="entry name" value="DNA_Repair_Helicase_ZGRF1"/>
</dbReference>
<dbReference type="OrthoDB" id="6513042at2759"/>
<evidence type="ECO:0000256" key="1">
    <source>
        <dbReference type="SAM" id="MobiDB-lite"/>
    </source>
</evidence>
<feature type="region of interest" description="Disordered" evidence="1">
    <location>
        <begin position="412"/>
        <end position="600"/>
    </location>
</feature>
<dbReference type="GO" id="GO:0035861">
    <property type="term" value="C:site of double-strand break"/>
    <property type="evidence" value="ECO:0007669"/>
    <property type="project" value="TreeGrafter"/>
</dbReference>
<dbReference type="Proteomes" id="UP000185904">
    <property type="component" value="Unassembled WGS sequence"/>
</dbReference>
<dbReference type="PANTHER" id="PTHR28535">
    <property type="entry name" value="ZINC FINGER GRF-TYPE CONTAINING 1"/>
    <property type="match status" value="1"/>
</dbReference>
<evidence type="ECO:0000259" key="2">
    <source>
        <dbReference type="Pfam" id="PF10382"/>
    </source>
</evidence>
<organism evidence="3 4">
    <name type="scientific">Fonsecaea nubica</name>
    <dbReference type="NCBI Taxonomy" id="856822"/>
    <lineage>
        <taxon>Eukaryota</taxon>
        <taxon>Fungi</taxon>
        <taxon>Dikarya</taxon>
        <taxon>Ascomycota</taxon>
        <taxon>Pezizomycotina</taxon>
        <taxon>Eurotiomycetes</taxon>
        <taxon>Chaetothyriomycetidae</taxon>
        <taxon>Chaetothyriales</taxon>
        <taxon>Herpotrichiellaceae</taxon>
        <taxon>Fonsecaea</taxon>
    </lineage>
</organism>
<feature type="compositionally biased region" description="Polar residues" evidence="1">
    <location>
        <begin position="306"/>
        <end position="315"/>
    </location>
</feature>
<feature type="region of interest" description="Disordered" evidence="1">
    <location>
        <begin position="104"/>
        <end position="228"/>
    </location>
</feature>
<feature type="compositionally biased region" description="Basic and acidic residues" evidence="1">
    <location>
        <begin position="581"/>
        <end position="590"/>
    </location>
</feature>
<dbReference type="AlphaFoldDB" id="A0A178CN19"/>